<proteinExistence type="inferred from homology"/>
<evidence type="ECO:0000313" key="4">
    <source>
        <dbReference type="EMBL" id="KAJ4850688.1"/>
    </source>
</evidence>
<organism evidence="4 5">
    <name type="scientific">Turnera subulata</name>
    <dbReference type="NCBI Taxonomy" id="218843"/>
    <lineage>
        <taxon>Eukaryota</taxon>
        <taxon>Viridiplantae</taxon>
        <taxon>Streptophyta</taxon>
        <taxon>Embryophyta</taxon>
        <taxon>Tracheophyta</taxon>
        <taxon>Spermatophyta</taxon>
        <taxon>Magnoliopsida</taxon>
        <taxon>eudicotyledons</taxon>
        <taxon>Gunneridae</taxon>
        <taxon>Pentapetalae</taxon>
        <taxon>rosids</taxon>
        <taxon>fabids</taxon>
        <taxon>Malpighiales</taxon>
        <taxon>Passifloraceae</taxon>
        <taxon>Turnera</taxon>
    </lineage>
</organism>
<dbReference type="GO" id="GO:0035251">
    <property type="term" value="F:UDP-glucosyltransferase activity"/>
    <property type="evidence" value="ECO:0007669"/>
    <property type="project" value="TreeGrafter"/>
</dbReference>
<evidence type="ECO:0008006" key="6">
    <source>
        <dbReference type="Google" id="ProtNLM"/>
    </source>
</evidence>
<dbReference type="SUPFAM" id="SSF53756">
    <property type="entry name" value="UDP-Glycosyltransferase/glycogen phosphorylase"/>
    <property type="match status" value="1"/>
</dbReference>
<accession>A0A9Q0GJG4</accession>
<comment type="similarity">
    <text evidence="1">Belongs to the UDP-glycosyltransferase family.</text>
</comment>
<protein>
    <recommendedName>
        <fullName evidence="6">Glycosyltransferase</fullName>
    </recommendedName>
</protein>
<comment type="caution">
    <text evidence="4">The sequence shown here is derived from an EMBL/GenBank/DDBJ whole genome shotgun (WGS) entry which is preliminary data.</text>
</comment>
<dbReference type="InterPro" id="IPR002213">
    <property type="entry name" value="UDP_glucos_trans"/>
</dbReference>
<gene>
    <name evidence="4" type="ORF">Tsubulata_027914</name>
</gene>
<dbReference type="Gene3D" id="3.40.50.2000">
    <property type="entry name" value="Glycogen Phosphorylase B"/>
    <property type="match status" value="2"/>
</dbReference>
<dbReference type="CDD" id="cd03784">
    <property type="entry name" value="GT1_Gtf-like"/>
    <property type="match status" value="1"/>
</dbReference>
<reference evidence="4" key="1">
    <citation type="submission" date="2022-02" db="EMBL/GenBank/DDBJ databases">
        <authorList>
            <person name="Henning P.M."/>
            <person name="McCubbin A.G."/>
            <person name="Shore J.S."/>
        </authorList>
    </citation>
    <scope>NUCLEOTIDE SEQUENCE</scope>
    <source>
        <strain evidence="4">F60SS</strain>
        <tissue evidence="4">Leaves</tissue>
    </source>
</reference>
<dbReference type="PANTHER" id="PTHR48047:SF131">
    <property type="entry name" value="GLYCOSYLTRANSFERASE"/>
    <property type="match status" value="1"/>
</dbReference>
<dbReference type="EMBL" id="JAKUCV010000256">
    <property type="protein sequence ID" value="KAJ4850688.1"/>
    <property type="molecule type" value="Genomic_DNA"/>
</dbReference>
<keyword evidence="5" id="KW-1185">Reference proteome</keyword>
<evidence type="ECO:0000256" key="3">
    <source>
        <dbReference type="ARBA" id="ARBA00022679"/>
    </source>
</evidence>
<reference evidence="4" key="2">
    <citation type="journal article" date="2023" name="Plants (Basel)">
        <title>Annotation of the Turnera subulata (Passifloraceae) Draft Genome Reveals the S-Locus Evolved after the Divergence of Turneroideae from Passifloroideae in a Stepwise Manner.</title>
        <authorList>
            <person name="Henning P.M."/>
            <person name="Roalson E.H."/>
            <person name="Mir W."/>
            <person name="McCubbin A.G."/>
            <person name="Shore J.S."/>
        </authorList>
    </citation>
    <scope>NUCLEOTIDE SEQUENCE</scope>
    <source>
        <strain evidence="4">F60SS</strain>
    </source>
</reference>
<name>A0A9Q0GJG4_9ROSI</name>
<dbReference type="Proteomes" id="UP001141552">
    <property type="component" value="Unassembled WGS sequence"/>
</dbReference>
<keyword evidence="2" id="KW-0328">Glycosyltransferase</keyword>
<dbReference type="PANTHER" id="PTHR48047">
    <property type="entry name" value="GLYCOSYLTRANSFERASE"/>
    <property type="match status" value="1"/>
</dbReference>
<dbReference type="OrthoDB" id="5835829at2759"/>
<evidence type="ECO:0000256" key="1">
    <source>
        <dbReference type="ARBA" id="ARBA00009995"/>
    </source>
</evidence>
<sequence>MCMEIFTVFGQGNVVAGMELSKLMANSLNCKTSLIIPSSLSSSLPASFRDNIAVFEIPSVEAGSDPPPVDSRQNSLECYLTIRRSNERGAVGAIVDVGLLRSMPWLVDVFFHNHIPVTAFFTSSAFSTVMEYDASTEDDKSIGLLGCLPACGWVGSGPKVIGLSGPGDHPPWIDSRKKFMGAMINTVDDLERPYVEDLGKRLKLRVWTVGPLLPREYFRLVGNVVRSSNEEEASVIDWLDSRPRGTVLFVSSVELTAEEYPRLADALKASTRPFIWVVRPGGYCPTMDDVVRERGLVTSGIVSYSKILNHPSTAGFLSNCAWEPSMEAIGLGVPILAWPKTSEQLYNAKFLVKRLKVGYYVCDKFSHMVNGLVTVKGIDKGIDTLMSDKHMKRRTADLGARFSRRFPENSRAALVRFTEDLILL</sequence>
<evidence type="ECO:0000313" key="5">
    <source>
        <dbReference type="Proteomes" id="UP001141552"/>
    </source>
</evidence>
<keyword evidence="3" id="KW-0808">Transferase</keyword>
<dbReference type="AlphaFoldDB" id="A0A9Q0GJG4"/>
<dbReference type="Pfam" id="PF00201">
    <property type="entry name" value="UDPGT"/>
    <property type="match status" value="1"/>
</dbReference>
<evidence type="ECO:0000256" key="2">
    <source>
        <dbReference type="ARBA" id="ARBA00022676"/>
    </source>
</evidence>